<comment type="caution">
    <text evidence="1">The sequence shown here is derived from an EMBL/GenBank/DDBJ whole genome shotgun (WGS) entry which is preliminary data.</text>
</comment>
<dbReference type="OrthoDB" id="292170at2"/>
<accession>A0A0L0EMP9</accession>
<reference evidence="2" key="1">
    <citation type="submission" date="2015-07" db="EMBL/GenBank/DDBJ databases">
        <title>Draft genome sequence of a Pseudoalteromonas rubra strain, OCN096, isolated from Kaneohe Bay, Oahu, Hawaii.</title>
        <authorList>
            <person name="Beurmann S."/>
            <person name="Ushijima B."/>
            <person name="Belcaid M."/>
            <person name="Callahan S.M."/>
            <person name="Aeby G.S."/>
        </authorList>
    </citation>
    <scope>NUCLEOTIDE SEQUENCE [LARGE SCALE GENOMIC DNA]</scope>
    <source>
        <strain evidence="2">OCN096</strain>
    </source>
</reference>
<sequence length="59" mass="6967">MFQFLKRDPVKKLRKAYDAKLEQAMHAQRNGDIRGYAMLTSEAESLWQQIELLEKNNVN</sequence>
<dbReference type="NCBIfam" id="NF033487">
    <property type="entry name" value="Lacal_2735_fam"/>
    <property type="match status" value="1"/>
</dbReference>
<dbReference type="InterPro" id="IPR045493">
    <property type="entry name" value="DUF6435"/>
</dbReference>
<gene>
    <name evidence="1" type="ORF">AC626_21765</name>
</gene>
<dbReference type="Proteomes" id="UP000036850">
    <property type="component" value="Unassembled WGS sequence"/>
</dbReference>
<name>A0A0L0EMP9_9GAMM</name>
<proteinExistence type="predicted"/>
<evidence type="ECO:0008006" key="3">
    <source>
        <dbReference type="Google" id="ProtNLM"/>
    </source>
</evidence>
<evidence type="ECO:0000313" key="1">
    <source>
        <dbReference type="EMBL" id="KNC65646.1"/>
    </source>
</evidence>
<evidence type="ECO:0000313" key="2">
    <source>
        <dbReference type="Proteomes" id="UP000036850"/>
    </source>
</evidence>
<dbReference type="EMBL" id="LFZX01000249">
    <property type="protein sequence ID" value="KNC65646.1"/>
    <property type="molecule type" value="Genomic_DNA"/>
</dbReference>
<dbReference type="PATRIC" id="fig|43658.6.peg.3191"/>
<protein>
    <recommendedName>
        <fullName evidence="3">Lacal_2735 family protein</fullName>
    </recommendedName>
</protein>
<dbReference type="AlphaFoldDB" id="A0A0L0EMP9"/>
<organism evidence="1 2">
    <name type="scientific">Pseudoalteromonas rubra</name>
    <dbReference type="NCBI Taxonomy" id="43658"/>
    <lineage>
        <taxon>Bacteria</taxon>
        <taxon>Pseudomonadati</taxon>
        <taxon>Pseudomonadota</taxon>
        <taxon>Gammaproteobacteria</taxon>
        <taxon>Alteromonadales</taxon>
        <taxon>Pseudoalteromonadaceae</taxon>
        <taxon>Pseudoalteromonas</taxon>
    </lineage>
</organism>
<dbReference type="Pfam" id="PF20027">
    <property type="entry name" value="DUF6435"/>
    <property type="match status" value="1"/>
</dbReference>